<comment type="caution">
    <text evidence="2">The sequence shown here is derived from an EMBL/GenBank/DDBJ whole genome shotgun (WGS) entry which is preliminary data.</text>
</comment>
<protein>
    <submittedName>
        <fullName evidence="2">Uncharacterized protein</fullName>
    </submittedName>
</protein>
<dbReference type="AlphaFoldDB" id="A0A926P0N4"/>
<reference evidence="2" key="1">
    <citation type="submission" date="2020-05" db="EMBL/GenBank/DDBJ databases">
        <title>Identification of trans-AT polyketide cluster in two marine bacteria, producers of a novel glutaramide-containing polyketide sesbanimide D and analogs.</title>
        <authorList>
            <person name="Kacar D."/>
            <person name="Rodriguez P."/>
            <person name="Canedo L."/>
            <person name="Gonzalez E."/>
            <person name="Galan B."/>
            <person name="De La Calle F."/>
            <person name="Garcia J.L."/>
        </authorList>
    </citation>
    <scope>NUCLEOTIDE SEQUENCE</scope>
    <source>
        <strain evidence="2">PHM038</strain>
    </source>
</reference>
<dbReference type="Proteomes" id="UP000598467">
    <property type="component" value="Unassembled WGS sequence"/>
</dbReference>
<feature type="chain" id="PRO_5038118015" evidence="1">
    <location>
        <begin position="23"/>
        <end position="84"/>
    </location>
</feature>
<accession>A0A926P0N4</accession>
<feature type="signal peptide" evidence="1">
    <location>
        <begin position="1"/>
        <end position="22"/>
    </location>
</feature>
<gene>
    <name evidence="2" type="ORF">HK439_22215</name>
</gene>
<sequence>MRLTNILMAAVFVIATPAIAFADCNQDIDKVEAALTRADDRGIDFETANQMRALLEKAYEEHRKGNEAACQELIDQAKSMGAIE</sequence>
<evidence type="ECO:0000313" key="3">
    <source>
        <dbReference type="Proteomes" id="UP000598467"/>
    </source>
</evidence>
<evidence type="ECO:0000256" key="1">
    <source>
        <dbReference type="SAM" id="SignalP"/>
    </source>
</evidence>
<dbReference type="EMBL" id="JABFCZ010000028">
    <property type="protein sequence ID" value="MBD1548984.1"/>
    <property type="molecule type" value="Genomic_DNA"/>
</dbReference>
<dbReference type="RefSeq" id="WP_190293666.1">
    <property type="nucleotide sequence ID" value="NZ_JABFCZ010000028.1"/>
</dbReference>
<organism evidence="2 3">
    <name type="scientific">Roseibium aggregatum</name>
    <dbReference type="NCBI Taxonomy" id="187304"/>
    <lineage>
        <taxon>Bacteria</taxon>
        <taxon>Pseudomonadati</taxon>
        <taxon>Pseudomonadota</taxon>
        <taxon>Alphaproteobacteria</taxon>
        <taxon>Hyphomicrobiales</taxon>
        <taxon>Stappiaceae</taxon>
        <taxon>Roseibium</taxon>
    </lineage>
</organism>
<keyword evidence="1" id="KW-0732">Signal</keyword>
<name>A0A926P0N4_9HYPH</name>
<proteinExistence type="predicted"/>
<evidence type="ECO:0000313" key="2">
    <source>
        <dbReference type="EMBL" id="MBD1548984.1"/>
    </source>
</evidence>